<dbReference type="GO" id="GO:0042602">
    <property type="term" value="F:riboflavin reductase (NADPH) activity"/>
    <property type="evidence" value="ECO:0007669"/>
    <property type="project" value="TreeGrafter"/>
</dbReference>
<dbReference type="GO" id="GO:0052874">
    <property type="term" value="F:FMN reductase (NADH) activity"/>
    <property type="evidence" value="ECO:0007669"/>
    <property type="project" value="UniProtKB-EC"/>
</dbReference>
<dbReference type="SUPFAM" id="SSF50475">
    <property type="entry name" value="FMN-binding split barrel"/>
    <property type="match status" value="1"/>
</dbReference>
<evidence type="ECO:0000256" key="1">
    <source>
        <dbReference type="ARBA" id="ARBA00008898"/>
    </source>
</evidence>
<dbReference type="GO" id="GO:0010181">
    <property type="term" value="F:FMN binding"/>
    <property type="evidence" value="ECO:0007669"/>
    <property type="project" value="InterPro"/>
</dbReference>
<dbReference type="EMBL" id="CP020330">
    <property type="protein sequence ID" value="AQZ53042.1"/>
    <property type="molecule type" value="Genomic_DNA"/>
</dbReference>
<dbReference type="Pfam" id="PF01613">
    <property type="entry name" value="Flavin_Reduct"/>
    <property type="match status" value="1"/>
</dbReference>
<protein>
    <submittedName>
        <fullName evidence="4">FMN reductase (NADH) NtaB</fullName>
        <ecNumber evidence="4">1.5.1.42</ecNumber>
    </submittedName>
</protein>
<dbReference type="KEGG" id="mmed:Mame_03737"/>
<evidence type="ECO:0000259" key="3">
    <source>
        <dbReference type="SMART" id="SM00903"/>
    </source>
</evidence>
<organism evidence="4 5">
    <name type="scientific">Martelella mediterranea DSM 17316</name>
    <dbReference type="NCBI Taxonomy" id="1122214"/>
    <lineage>
        <taxon>Bacteria</taxon>
        <taxon>Pseudomonadati</taxon>
        <taxon>Pseudomonadota</taxon>
        <taxon>Alphaproteobacteria</taxon>
        <taxon>Hyphomicrobiales</taxon>
        <taxon>Aurantimonadaceae</taxon>
        <taxon>Martelella</taxon>
    </lineage>
</organism>
<dbReference type="STRING" id="1122214.Mame_03737"/>
<evidence type="ECO:0000256" key="2">
    <source>
        <dbReference type="ARBA" id="ARBA00023002"/>
    </source>
</evidence>
<keyword evidence="2 4" id="KW-0560">Oxidoreductase</keyword>
<dbReference type="AlphaFoldDB" id="A0A1U9Z639"/>
<keyword evidence="5" id="KW-1185">Reference proteome</keyword>
<dbReference type="PANTHER" id="PTHR30466:SF11">
    <property type="entry name" value="FLAVIN-DEPENDENT MONOOXYGENASE, REDUCTASE SUBUNIT HSAB"/>
    <property type="match status" value="1"/>
</dbReference>
<dbReference type="SMART" id="SM00903">
    <property type="entry name" value="Flavin_Reduct"/>
    <property type="match status" value="1"/>
</dbReference>
<feature type="domain" description="Flavin reductase like" evidence="3">
    <location>
        <begin position="115"/>
        <end position="263"/>
    </location>
</feature>
<evidence type="ECO:0000313" key="4">
    <source>
        <dbReference type="EMBL" id="AQZ53042.1"/>
    </source>
</evidence>
<proteinExistence type="inferred from homology"/>
<dbReference type="EC" id="1.5.1.42" evidence="4"/>
<gene>
    <name evidence="4" type="primary">ntaB_3</name>
    <name evidence="4" type="ORF">Mame_03737</name>
</gene>
<name>A0A1U9Z639_9HYPH</name>
<comment type="similarity">
    <text evidence="1">Belongs to the non-flavoprotein flavin reductase family.</text>
</comment>
<dbReference type="InterPro" id="IPR050268">
    <property type="entry name" value="NADH-dep_flavin_reductase"/>
</dbReference>
<dbReference type="InterPro" id="IPR012349">
    <property type="entry name" value="Split_barrel_FMN-bd"/>
</dbReference>
<reference evidence="4 5" key="1">
    <citation type="submission" date="2017-03" db="EMBL/GenBank/DDBJ databases">
        <title>Foreign affairs: Plasmid Transfer between Roseobacters and Rhizobia.</title>
        <authorList>
            <person name="Bartling P."/>
            <person name="Bunk B."/>
            <person name="Overmann J."/>
            <person name="Brinkmann H."/>
            <person name="Petersen J."/>
        </authorList>
    </citation>
    <scope>NUCLEOTIDE SEQUENCE [LARGE SCALE GENOMIC DNA]</scope>
    <source>
        <strain evidence="4 5">MACL11</strain>
    </source>
</reference>
<dbReference type="eggNOG" id="COG1853">
    <property type="taxonomic scope" value="Bacteria"/>
</dbReference>
<accession>A0A1U9Z639</accession>
<evidence type="ECO:0000313" key="5">
    <source>
        <dbReference type="Proteomes" id="UP000191135"/>
    </source>
</evidence>
<dbReference type="PANTHER" id="PTHR30466">
    <property type="entry name" value="FLAVIN REDUCTASE"/>
    <property type="match status" value="1"/>
</dbReference>
<dbReference type="Proteomes" id="UP000191135">
    <property type="component" value="Chromosome"/>
</dbReference>
<dbReference type="OrthoDB" id="9789254at2"/>
<dbReference type="RefSeq" id="WP_018066664.1">
    <property type="nucleotide sequence ID" value="NZ_AQWH01000026.1"/>
</dbReference>
<dbReference type="InterPro" id="IPR002563">
    <property type="entry name" value="Flavin_Rdtase-like_dom"/>
</dbReference>
<sequence length="268" mass="28723">MRIILSTGALPRLEDPGDFKRFAVALETRLTADLKAAVAPVADLDVDGAHIWVRPDAIRALSPLAGQAEWEAGFSEMMRFAAKHGWIDDQGRIRAHIETFEGQPAVDADVFRRAMRRFASGVCLVAAGEDEERRGLTVSAFSSVSADPPMVLVCINRSTSAHRKLTGSSYFSVNILGAGQQEIAMLFAGQRGLQGAARFDETWNSHRLGAPVLASALYSIVCASEANHVAGSHTIMIGRVVDATTNRHDGGPALINYDGAMGHSIRAA</sequence>
<dbReference type="Gene3D" id="2.30.110.10">
    <property type="entry name" value="Electron Transport, Fmn-binding Protein, Chain A"/>
    <property type="match status" value="1"/>
</dbReference>